<keyword evidence="4" id="KW-1185">Reference proteome</keyword>
<dbReference type="PANTHER" id="PTHR10803">
    <property type="entry name" value="ARSENICAL PUMP-DRIVING ATPASE ARSENITE-TRANSLOCATING ATPASE"/>
    <property type="match status" value="1"/>
</dbReference>
<dbReference type="OrthoDB" id="46198at2157"/>
<keyword evidence="3" id="KW-0547">Nucleotide-binding</keyword>
<dbReference type="EC" id="3.6.3.16" evidence="3"/>
<dbReference type="eggNOG" id="arCOG02849">
    <property type="taxonomic scope" value="Archaea"/>
</dbReference>
<accession>A3MUH2</accession>
<dbReference type="InterPro" id="IPR016300">
    <property type="entry name" value="ATPase_ArsA/GET3"/>
</dbReference>
<feature type="domain" description="ArsA/GET3 Anion-transporting ATPase-like" evidence="2">
    <location>
        <begin position="11"/>
        <end position="325"/>
    </location>
</feature>
<protein>
    <submittedName>
        <fullName evidence="3">Arsenite efflux ATP-binding protein ArsA</fullName>
        <ecNumber evidence="3">3.6.3.16</ecNumber>
    </submittedName>
</protein>
<dbReference type="SUPFAM" id="SSF52540">
    <property type="entry name" value="P-loop containing nucleoside triphosphate hydrolases"/>
    <property type="match status" value="1"/>
</dbReference>
<dbReference type="GO" id="GO:0005524">
    <property type="term" value="F:ATP binding"/>
    <property type="evidence" value="ECO:0007669"/>
    <property type="project" value="UniProtKB-KW"/>
</dbReference>
<keyword evidence="3" id="KW-0067">ATP-binding</keyword>
<dbReference type="STRING" id="410359.Pcal_0863"/>
<dbReference type="InterPro" id="IPR025723">
    <property type="entry name" value="ArsA/GET3_ATPase-like"/>
</dbReference>
<comment type="similarity">
    <text evidence="1">Belongs to the arsA ATPase family.</text>
</comment>
<dbReference type="EMBL" id="CP000561">
    <property type="protein sequence ID" value="ABO08289.1"/>
    <property type="molecule type" value="Genomic_DNA"/>
</dbReference>
<gene>
    <name evidence="3" type="ordered locus">Pcal_0863</name>
</gene>
<evidence type="ECO:0000313" key="4">
    <source>
        <dbReference type="Proteomes" id="UP000001431"/>
    </source>
</evidence>
<organism evidence="3 4">
    <name type="scientific">Pyrobaculum calidifontis (strain DSM 21063 / JCM 11548 / VA1)</name>
    <dbReference type="NCBI Taxonomy" id="410359"/>
    <lineage>
        <taxon>Archaea</taxon>
        <taxon>Thermoproteota</taxon>
        <taxon>Thermoprotei</taxon>
        <taxon>Thermoproteales</taxon>
        <taxon>Thermoproteaceae</taxon>
        <taxon>Pyrobaculum</taxon>
    </lineage>
</organism>
<name>A3MUH2_PYRCJ</name>
<dbReference type="AlphaFoldDB" id="A3MUH2"/>
<proteinExistence type="inferred from homology"/>
<dbReference type="Pfam" id="PF02374">
    <property type="entry name" value="ArsA_ATPase"/>
    <property type="match status" value="1"/>
</dbReference>
<evidence type="ECO:0000256" key="1">
    <source>
        <dbReference type="ARBA" id="ARBA00011040"/>
    </source>
</evidence>
<dbReference type="InterPro" id="IPR027417">
    <property type="entry name" value="P-loop_NTPase"/>
</dbReference>
<dbReference type="GeneID" id="4908486"/>
<dbReference type="NCBIfam" id="TIGR00345">
    <property type="entry name" value="GET3_arsA_TRC40"/>
    <property type="match status" value="1"/>
</dbReference>
<evidence type="ECO:0000313" key="3">
    <source>
        <dbReference type="EMBL" id="ABO08289.1"/>
    </source>
</evidence>
<dbReference type="RefSeq" id="WP_011849547.1">
    <property type="nucleotide sequence ID" value="NC_009073.1"/>
</dbReference>
<reference evidence="3" key="1">
    <citation type="submission" date="2007-02" db="EMBL/GenBank/DDBJ databases">
        <title>Complete sequence of Pyrobaculum calidifontis JCM 11548.</title>
        <authorList>
            <consortium name="US DOE Joint Genome Institute"/>
            <person name="Copeland A."/>
            <person name="Lucas S."/>
            <person name="Lapidus A."/>
            <person name="Barry K."/>
            <person name="Glavina del Rio T."/>
            <person name="Dalin E."/>
            <person name="Tice H."/>
            <person name="Pitluck S."/>
            <person name="Chain P."/>
            <person name="Malfatti S."/>
            <person name="Shin M."/>
            <person name="Vergez L."/>
            <person name="Schmutz J."/>
            <person name="Larimer F."/>
            <person name="Land M."/>
            <person name="Hauser L."/>
            <person name="Kyrpides N."/>
            <person name="Mikhailova N."/>
            <person name="Cozen A.E."/>
            <person name="Fitz-Gibbon S.T."/>
            <person name="House C.H."/>
            <person name="Saltikov C."/>
            <person name="Lowe T.M."/>
            <person name="Richardson P."/>
        </authorList>
    </citation>
    <scope>NUCLEOTIDE SEQUENCE [LARGE SCALE GENOMIC DNA]</scope>
    <source>
        <strain evidence="3">JCM 11548</strain>
    </source>
</reference>
<dbReference type="HOGENOM" id="CLU_040761_4_0_2"/>
<sequence length="327" mass="36915">MRQLLSQRGIKYIFFGGKGGVGKTVVAAATALYAAENLGERTLLASFNPVHSLTSLFQQDLSGGVIKQVQGVKNLWAIEVQYDDIVEKYKARITNLLKEMLKMAELSIDIKPLVDIATTNPAFHEAAAFDKMMDVVLKEGPNFDRVIFDMAAVANAVRLIGLSKLYGAWLQRTIKMRRETLSLKEQLSFRKEKVAKEIEQDPILLELQDLYNRYMKVRTVLTDPSSTRFVFVTIPTILSISVVQRFVEMVKAYEIPFGGVVVNMVIPREEAEADATGYIKSKYEEQAKNLELIRSAFGPHILAVVKQFPEEIVGLERLRMFTKELFS</sequence>
<dbReference type="GO" id="GO:0016887">
    <property type="term" value="F:ATP hydrolysis activity"/>
    <property type="evidence" value="ECO:0007669"/>
    <property type="project" value="InterPro"/>
</dbReference>
<evidence type="ECO:0000259" key="2">
    <source>
        <dbReference type="Pfam" id="PF02374"/>
    </source>
</evidence>
<dbReference type="KEGG" id="pcl:Pcal_0863"/>
<keyword evidence="3" id="KW-0378">Hydrolase</keyword>
<dbReference type="CDD" id="cd02035">
    <property type="entry name" value="ArsA"/>
    <property type="match status" value="1"/>
</dbReference>
<dbReference type="PANTHER" id="PTHR10803:SF3">
    <property type="entry name" value="ATPASE GET3"/>
    <property type="match status" value="1"/>
</dbReference>
<dbReference type="Proteomes" id="UP000001431">
    <property type="component" value="Chromosome"/>
</dbReference>
<dbReference type="Gene3D" id="3.40.50.300">
    <property type="entry name" value="P-loop containing nucleotide triphosphate hydrolases"/>
    <property type="match status" value="1"/>
</dbReference>